<dbReference type="Gene3D" id="3.80.10.10">
    <property type="entry name" value="Ribonuclease Inhibitor"/>
    <property type="match status" value="1"/>
</dbReference>
<sequence length="537" mass="58017">MNYYHQAFSPIASLPVELLAYIFVLGTHEPVPPDVHDDECQPFNAESVKTPLVYASVSRLWRNVALNTPALYTSLCITPNLVRDVGVLDVSPISTYLQLSCNYLVDILIDARDHDWDFEDESCYKPLFSTENMSAALGVLLPHIGRWRSLSILTDVYSPMHAALRPLEACLAANGAPHLESLRLMRCDSYAAHASFSPVSNPHHVFLSSIRGHGGASLLLPNLRYLSLRGVPAAWEPLASVLPDCLQSLELAYHPVPTQPTISELQGLLASTPRLSRLVVNGSGPVLFDPISASPASSSHDLWLPELRDLTLGYVSTPTGLAFLQLLSAAAPNVRALHIEDASDPASLTPVDASPLLAALTPSNLDTKPFPHLAALELKRTHLAGSPLQHPPEVPHLELVGMDSNALAAVRCTDTLCVRGGKILSSPAQLLCAVLIGKGQDAEQHRPLRVLEMHGSTFATPGAVPVEDFVAGGTRVRVFRDDADEEDGMDEDGDEDEDTLMGSDREEEEAFKPGGVFNDPVFDARYAGYGGMIMAVS</sequence>
<gene>
    <name evidence="2" type="ORF">FB45DRAFT_807071</name>
</gene>
<evidence type="ECO:0008006" key="4">
    <source>
        <dbReference type="Google" id="ProtNLM"/>
    </source>
</evidence>
<dbReference type="EMBL" id="JARKIF010000051">
    <property type="protein sequence ID" value="KAJ7607205.1"/>
    <property type="molecule type" value="Genomic_DNA"/>
</dbReference>
<evidence type="ECO:0000256" key="1">
    <source>
        <dbReference type="SAM" id="MobiDB-lite"/>
    </source>
</evidence>
<keyword evidence="3" id="KW-1185">Reference proteome</keyword>
<name>A0AAD7B0W5_9AGAR</name>
<proteinExistence type="predicted"/>
<organism evidence="2 3">
    <name type="scientific">Roridomyces roridus</name>
    <dbReference type="NCBI Taxonomy" id="1738132"/>
    <lineage>
        <taxon>Eukaryota</taxon>
        <taxon>Fungi</taxon>
        <taxon>Dikarya</taxon>
        <taxon>Basidiomycota</taxon>
        <taxon>Agaricomycotina</taxon>
        <taxon>Agaricomycetes</taxon>
        <taxon>Agaricomycetidae</taxon>
        <taxon>Agaricales</taxon>
        <taxon>Marasmiineae</taxon>
        <taxon>Mycenaceae</taxon>
        <taxon>Roridomyces</taxon>
    </lineage>
</organism>
<protein>
    <recommendedName>
        <fullName evidence="4">F-box domain-containing protein</fullName>
    </recommendedName>
</protein>
<reference evidence="2" key="1">
    <citation type="submission" date="2023-03" db="EMBL/GenBank/DDBJ databases">
        <title>Massive genome expansion in bonnet fungi (Mycena s.s.) driven by repeated elements and novel gene families across ecological guilds.</title>
        <authorList>
            <consortium name="Lawrence Berkeley National Laboratory"/>
            <person name="Harder C.B."/>
            <person name="Miyauchi S."/>
            <person name="Viragh M."/>
            <person name="Kuo A."/>
            <person name="Thoen E."/>
            <person name="Andreopoulos B."/>
            <person name="Lu D."/>
            <person name="Skrede I."/>
            <person name="Drula E."/>
            <person name="Henrissat B."/>
            <person name="Morin E."/>
            <person name="Kohler A."/>
            <person name="Barry K."/>
            <person name="LaButti K."/>
            <person name="Morin E."/>
            <person name="Salamov A."/>
            <person name="Lipzen A."/>
            <person name="Mereny Z."/>
            <person name="Hegedus B."/>
            <person name="Baldrian P."/>
            <person name="Stursova M."/>
            <person name="Weitz H."/>
            <person name="Taylor A."/>
            <person name="Grigoriev I.V."/>
            <person name="Nagy L.G."/>
            <person name="Martin F."/>
            <person name="Kauserud H."/>
        </authorList>
    </citation>
    <scope>NUCLEOTIDE SEQUENCE</scope>
    <source>
        <strain evidence="2">9284</strain>
    </source>
</reference>
<dbReference type="AlphaFoldDB" id="A0AAD7B0W5"/>
<accession>A0AAD7B0W5</accession>
<evidence type="ECO:0000313" key="3">
    <source>
        <dbReference type="Proteomes" id="UP001221142"/>
    </source>
</evidence>
<evidence type="ECO:0000313" key="2">
    <source>
        <dbReference type="EMBL" id="KAJ7607205.1"/>
    </source>
</evidence>
<dbReference type="Proteomes" id="UP001221142">
    <property type="component" value="Unassembled WGS sequence"/>
</dbReference>
<dbReference type="SUPFAM" id="SSF52047">
    <property type="entry name" value="RNI-like"/>
    <property type="match status" value="1"/>
</dbReference>
<dbReference type="InterPro" id="IPR032675">
    <property type="entry name" value="LRR_dom_sf"/>
</dbReference>
<feature type="compositionally biased region" description="Acidic residues" evidence="1">
    <location>
        <begin position="482"/>
        <end position="509"/>
    </location>
</feature>
<feature type="region of interest" description="Disordered" evidence="1">
    <location>
        <begin position="481"/>
        <end position="515"/>
    </location>
</feature>
<comment type="caution">
    <text evidence="2">The sequence shown here is derived from an EMBL/GenBank/DDBJ whole genome shotgun (WGS) entry which is preliminary data.</text>
</comment>